<accession>A0AC61DAN5</accession>
<name>A0AC61DAN5_9FIRM</name>
<dbReference type="Proteomes" id="UP000224460">
    <property type="component" value="Unassembled WGS sequence"/>
</dbReference>
<organism evidence="1 2">
    <name type="scientific">Sporanaerobium hydrogeniformans</name>
    <dbReference type="NCBI Taxonomy" id="3072179"/>
    <lineage>
        <taxon>Bacteria</taxon>
        <taxon>Bacillati</taxon>
        <taxon>Bacillota</taxon>
        <taxon>Clostridia</taxon>
        <taxon>Lachnospirales</taxon>
        <taxon>Lachnospiraceae</taxon>
        <taxon>Sporanaerobium</taxon>
    </lineage>
</organism>
<proteinExistence type="predicted"/>
<keyword evidence="1" id="KW-0966">Cell projection</keyword>
<keyword evidence="1" id="KW-0969">Cilium</keyword>
<sequence>MASIASLGRMVSGLKAAQKGLQVTGQNLSNMNTPGYTRQQLLQHESAYLNIGSASSGLMQVGLGVSQTEIRQIRDSLADRRFRTESTVLNYYTTCHSAMSEIESILDEPYGEGVSEMLSSFWAQTQKLNTNPDGVEERLSFIQAANVLIKKANQVTNALNTYQDNLNTQVIAATKRINEIIKEVKDYNDKIAVNEINGDHANDYRDARNKLLDELATYGEVKYEEDADSKITLSFENTVVVDKDFTTLLELKQTKEKSPFVKPVWSTNKEDVYKLDKVISAAKETDTGSLKALLIARGEEYVNEKTTWDDIALNSHYSVDMTGNSYIIPKIQKKFNDFIHAVVDVANETLNGMGIGIHQGMTGVPIFTPIKTPADNPPPTKPNLDDYVDEAAYNVAYDQYIKDYTTYLTSDALKSYMVPGNLQVNPELLEEGGYNKLGTVANDPENVGDNSKITELLANWGAAKDWPGELSTLSPSSPHYKKVSIMNYYAEFVTDIGMEGSGYQNKASEKLATVNNIDQQRSAMSGVSQDEELTFMLKYQYAYNAAARMVTIMDGMMDTIINKM</sequence>
<keyword evidence="1" id="KW-0282">Flagellum</keyword>
<evidence type="ECO:0000313" key="1">
    <source>
        <dbReference type="EMBL" id="PHV69835.1"/>
    </source>
</evidence>
<evidence type="ECO:0000313" key="2">
    <source>
        <dbReference type="Proteomes" id="UP000224460"/>
    </source>
</evidence>
<reference evidence="1" key="1">
    <citation type="submission" date="2017-10" db="EMBL/GenBank/DDBJ databases">
        <title>Genome sequence of cellulolytic Lachnospiraceae bacterium XHS1971 isolated from hotspring sediment.</title>
        <authorList>
            <person name="Vasudevan G."/>
            <person name="Joshi A.J."/>
            <person name="Hivarkar S."/>
            <person name="Lanjekar V.B."/>
            <person name="Dhakephalkar P.K."/>
            <person name="Dagar S."/>
        </authorList>
    </citation>
    <scope>NUCLEOTIDE SEQUENCE</scope>
    <source>
        <strain evidence="1">XHS1971</strain>
    </source>
</reference>
<gene>
    <name evidence="1" type="ORF">CS063_13430</name>
</gene>
<dbReference type="EMBL" id="PEDL01000017">
    <property type="protein sequence ID" value="PHV69835.1"/>
    <property type="molecule type" value="Genomic_DNA"/>
</dbReference>
<protein>
    <submittedName>
        <fullName evidence="1">Flagellar hook-associated protein FlgK</fullName>
    </submittedName>
</protein>
<keyword evidence="2" id="KW-1185">Reference proteome</keyword>
<comment type="caution">
    <text evidence="1">The sequence shown here is derived from an EMBL/GenBank/DDBJ whole genome shotgun (WGS) entry which is preliminary data.</text>
</comment>